<accession>A0A9X4M480</accession>
<evidence type="ECO:0000256" key="2">
    <source>
        <dbReference type="SAM" id="SignalP"/>
    </source>
</evidence>
<name>A0A9X4M480_9ACTN</name>
<protein>
    <recommendedName>
        <fullName evidence="5">Lipoprotein</fullName>
    </recommendedName>
</protein>
<sequence>MTIRPLRHRAARVAVIAVAAVTGLGACASSNSSSSSTGGGNPQAAAQQQVQDLTGRFMTVFSGVQTDPAKYQGQIETVATGGAAQQMHQTAQNILTHHFSATGSYAADHVTVLSTQLPGDKGGEKKATAQVRLCYNPTGITVTQQDGSKVPTAPGILDHAQVTFTVVNAQYPDAQGWRVLRAQGGPKTPCEAS</sequence>
<keyword evidence="4" id="KW-1185">Reference proteome</keyword>
<feature type="signal peptide" evidence="2">
    <location>
        <begin position="1"/>
        <end position="28"/>
    </location>
</feature>
<evidence type="ECO:0000256" key="1">
    <source>
        <dbReference type="SAM" id="MobiDB-lite"/>
    </source>
</evidence>
<gene>
    <name evidence="3" type="ORF">NVS88_18110</name>
</gene>
<evidence type="ECO:0000313" key="4">
    <source>
        <dbReference type="Proteomes" id="UP001152755"/>
    </source>
</evidence>
<keyword evidence="2" id="KW-0732">Signal</keyword>
<organism evidence="3 4">
    <name type="scientific">Speluncibacter jeojiensis</name>
    <dbReference type="NCBI Taxonomy" id="2710754"/>
    <lineage>
        <taxon>Bacteria</taxon>
        <taxon>Bacillati</taxon>
        <taxon>Actinomycetota</taxon>
        <taxon>Actinomycetes</taxon>
        <taxon>Mycobacteriales</taxon>
        <taxon>Speluncibacteraceae</taxon>
        <taxon>Speluncibacter</taxon>
    </lineage>
</organism>
<evidence type="ECO:0008006" key="5">
    <source>
        <dbReference type="Google" id="ProtNLM"/>
    </source>
</evidence>
<feature type="chain" id="PRO_5040793063" description="Lipoprotein" evidence="2">
    <location>
        <begin position="29"/>
        <end position="193"/>
    </location>
</feature>
<dbReference type="PROSITE" id="PS51257">
    <property type="entry name" value="PROKAR_LIPOPROTEIN"/>
    <property type="match status" value="1"/>
</dbReference>
<dbReference type="Proteomes" id="UP001152755">
    <property type="component" value="Unassembled WGS sequence"/>
</dbReference>
<feature type="region of interest" description="Disordered" evidence="1">
    <location>
        <begin position="29"/>
        <end position="48"/>
    </location>
</feature>
<reference evidence="3" key="1">
    <citation type="submission" date="2022-08" db="EMBL/GenBank/DDBJ databases">
        <title>Genome analysis of Corynebacteriales strain.</title>
        <authorList>
            <person name="Lee S.D."/>
        </authorList>
    </citation>
    <scope>NUCLEOTIDE SEQUENCE</scope>
    <source>
        <strain evidence="3">D3-21</strain>
    </source>
</reference>
<dbReference type="EMBL" id="JANRHA010000014">
    <property type="protein sequence ID" value="MDG3016472.1"/>
    <property type="molecule type" value="Genomic_DNA"/>
</dbReference>
<comment type="caution">
    <text evidence="3">The sequence shown here is derived from an EMBL/GenBank/DDBJ whole genome shotgun (WGS) entry which is preliminary data.</text>
</comment>
<dbReference type="RefSeq" id="WP_332520544.1">
    <property type="nucleotide sequence ID" value="NZ_JANRHA010000014.1"/>
</dbReference>
<evidence type="ECO:0000313" key="3">
    <source>
        <dbReference type="EMBL" id="MDG3016472.1"/>
    </source>
</evidence>
<dbReference type="AlphaFoldDB" id="A0A9X4M480"/>
<proteinExistence type="predicted"/>